<evidence type="ECO:0000313" key="1">
    <source>
        <dbReference type="EMBL" id="KAI8421845.1"/>
    </source>
</evidence>
<accession>A0ACC0JCU6</accession>
<proteinExistence type="predicted"/>
<reference evidence="1 2" key="1">
    <citation type="journal article" date="2022" name="Genome Biol. Evol.">
        <title>The Spruce Budworm Genome: Reconstructing the Evolutionary History of Antifreeze Proteins.</title>
        <authorList>
            <person name="Beliveau C."/>
            <person name="Gagne P."/>
            <person name="Picq S."/>
            <person name="Vernygora O."/>
            <person name="Keeling C.I."/>
            <person name="Pinkney K."/>
            <person name="Doucet D."/>
            <person name="Wen F."/>
            <person name="Johnston J.S."/>
            <person name="Maaroufi H."/>
            <person name="Boyle B."/>
            <person name="Laroche J."/>
            <person name="Dewar K."/>
            <person name="Juretic N."/>
            <person name="Blackburn G."/>
            <person name="Nisole A."/>
            <person name="Brunet B."/>
            <person name="Brandao M."/>
            <person name="Lumley L."/>
            <person name="Duan J."/>
            <person name="Quan G."/>
            <person name="Lucarotti C.J."/>
            <person name="Roe A.D."/>
            <person name="Sperling F.A.H."/>
            <person name="Levesque R.C."/>
            <person name="Cusson M."/>
        </authorList>
    </citation>
    <scope>NUCLEOTIDE SEQUENCE [LARGE SCALE GENOMIC DNA]</scope>
    <source>
        <strain evidence="1">Glfc:IPQL:Cfum</strain>
    </source>
</reference>
<dbReference type="Proteomes" id="UP001064048">
    <property type="component" value="Chromosome 16"/>
</dbReference>
<evidence type="ECO:0000313" key="2">
    <source>
        <dbReference type="Proteomes" id="UP001064048"/>
    </source>
</evidence>
<protein>
    <submittedName>
        <fullName evidence="1">Uncharacterized protein</fullName>
    </submittedName>
</protein>
<gene>
    <name evidence="1" type="ORF">MSG28_009789</name>
</gene>
<dbReference type="EMBL" id="CM046116">
    <property type="protein sequence ID" value="KAI8421845.1"/>
    <property type="molecule type" value="Genomic_DNA"/>
</dbReference>
<sequence length="128" mass="13834">MQVDVASHIARRIEGTVGGEKIQNKVNDYNFALAGMSVIIIIMLDIGLFHGAPEHSVFSPSHPSAASDSIRVVRPPCLRTPYTTFSRPWPPFEDSSTPPFIGPATDMASPTPLQRTNSLSNVGDVVEC</sequence>
<name>A0ACC0JCU6_CHOFU</name>
<keyword evidence="2" id="KW-1185">Reference proteome</keyword>
<comment type="caution">
    <text evidence="1">The sequence shown here is derived from an EMBL/GenBank/DDBJ whole genome shotgun (WGS) entry which is preliminary data.</text>
</comment>
<organism evidence="1 2">
    <name type="scientific">Choristoneura fumiferana</name>
    <name type="common">Spruce budworm moth</name>
    <name type="synonym">Archips fumiferana</name>
    <dbReference type="NCBI Taxonomy" id="7141"/>
    <lineage>
        <taxon>Eukaryota</taxon>
        <taxon>Metazoa</taxon>
        <taxon>Ecdysozoa</taxon>
        <taxon>Arthropoda</taxon>
        <taxon>Hexapoda</taxon>
        <taxon>Insecta</taxon>
        <taxon>Pterygota</taxon>
        <taxon>Neoptera</taxon>
        <taxon>Endopterygota</taxon>
        <taxon>Lepidoptera</taxon>
        <taxon>Glossata</taxon>
        <taxon>Ditrysia</taxon>
        <taxon>Tortricoidea</taxon>
        <taxon>Tortricidae</taxon>
        <taxon>Tortricinae</taxon>
        <taxon>Choristoneura</taxon>
    </lineage>
</organism>